<protein>
    <recommendedName>
        <fullName evidence="1">Polymerase beta nucleotidyltransferase domain-containing protein</fullName>
    </recommendedName>
</protein>
<dbReference type="AlphaFoldDB" id="A0A0F9BI39"/>
<dbReference type="Gene3D" id="3.30.460.10">
    <property type="entry name" value="Beta Polymerase, domain 2"/>
    <property type="match status" value="1"/>
</dbReference>
<feature type="non-terminal residue" evidence="2">
    <location>
        <position position="87"/>
    </location>
</feature>
<sequence>MNDSNYLNEIKKDLKKLDEFWVVVYGSVLSNYYIPQKSDIDIAIITQKREKTSNILIWENTWGAFSESLDIKIFELLPLSIKIEVIG</sequence>
<accession>A0A0F9BI39</accession>
<feature type="domain" description="Polymerase beta nucleotidyltransferase" evidence="1">
    <location>
        <begin position="9"/>
        <end position="86"/>
    </location>
</feature>
<gene>
    <name evidence="2" type="ORF">LCGC14_2444520</name>
</gene>
<dbReference type="SUPFAM" id="SSF81301">
    <property type="entry name" value="Nucleotidyltransferase"/>
    <property type="match status" value="1"/>
</dbReference>
<evidence type="ECO:0000259" key="1">
    <source>
        <dbReference type="Pfam" id="PF18765"/>
    </source>
</evidence>
<dbReference type="Pfam" id="PF18765">
    <property type="entry name" value="Polbeta"/>
    <property type="match status" value="1"/>
</dbReference>
<evidence type="ECO:0000313" key="2">
    <source>
        <dbReference type="EMBL" id="KKL21534.1"/>
    </source>
</evidence>
<name>A0A0F9BI39_9ZZZZ</name>
<organism evidence="2">
    <name type="scientific">marine sediment metagenome</name>
    <dbReference type="NCBI Taxonomy" id="412755"/>
    <lineage>
        <taxon>unclassified sequences</taxon>
        <taxon>metagenomes</taxon>
        <taxon>ecological metagenomes</taxon>
    </lineage>
</organism>
<comment type="caution">
    <text evidence="2">The sequence shown here is derived from an EMBL/GenBank/DDBJ whole genome shotgun (WGS) entry which is preliminary data.</text>
</comment>
<reference evidence="2" key="1">
    <citation type="journal article" date="2015" name="Nature">
        <title>Complex archaea that bridge the gap between prokaryotes and eukaryotes.</title>
        <authorList>
            <person name="Spang A."/>
            <person name="Saw J.H."/>
            <person name="Jorgensen S.L."/>
            <person name="Zaremba-Niedzwiedzka K."/>
            <person name="Martijn J."/>
            <person name="Lind A.E."/>
            <person name="van Eijk R."/>
            <person name="Schleper C."/>
            <person name="Guy L."/>
            <person name="Ettema T.J."/>
        </authorList>
    </citation>
    <scope>NUCLEOTIDE SEQUENCE</scope>
</reference>
<proteinExistence type="predicted"/>
<dbReference type="EMBL" id="LAZR01037696">
    <property type="protein sequence ID" value="KKL21534.1"/>
    <property type="molecule type" value="Genomic_DNA"/>
</dbReference>
<dbReference type="InterPro" id="IPR041633">
    <property type="entry name" value="Polbeta"/>
</dbReference>
<dbReference type="InterPro" id="IPR043519">
    <property type="entry name" value="NT_sf"/>
</dbReference>